<dbReference type="Proteomes" id="UP000784919">
    <property type="component" value="Unassembled WGS sequence"/>
</dbReference>
<gene>
    <name evidence="1" type="ORF">E4U56_001899</name>
</gene>
<name>A0A9P7SMI8_9HYPO</name>
<sequence>MSDGASNKDFCAEVLFQSLNPEYEKQDATDRFLHCYRHAFGLIGRVVLYGEDFEAFERALRRLECEGLGDDLLLWRRRGPIGKLHNLAMWARSSLQHTELFNSTVPEAQDSGDDILLASTSTLEQQLVLNDATR</sequence>
<comment type="caution">
    <text evidence="1">The sequence shown here is derived from an EMBL/GenBank/DDBJ whole genome shotgun (WGS) entry which is preliminary data.</text>
</comment>
<evidence type="ECO:0000313" key="2">
    <source>
        <dbReference type="Proteomes" id="UP000784919"/>
    </source>
</evidence>
<reference evidence="1" key="1">
    <citation type="journal article" date="2020" name="bioRxiv">
        <title>Whole genome comparisons of ergot fungi reveals the divergence and evolution of species within the genus Claviceps are the result of varying mechanisms driving genome evolution and host range expansion.</title>
        <authorList>
            <person name="Wyka S.A."/>
            <person name="Mondo S.J."/>
            <person name="Liu M."/>
            <person name="Dettman J."/>
            <person name="Nalam V."/>
            <person name="Broders K.D."/>
        </authorList>
    </citation>
    <scope>NUCLEOTIDE SEQUENCE</scope>
    <source>
        <strain evidence="1">CCC 1102</strain>
    </source>
</reference>
<dbReference type="OrthoDB" id="4961446at2759"/>
<dbReference type="AlphaFoldDB" id="A0A9P7SMI8"/>
<protein>
    <submittedName>
        <fullName evidence="1">Uncharacterized protein</fullName>
    </submittedName>
</protein>
<organism evidence="1 2">
    <name type="scientific">Claviceps arundinis</name>
    <dbReference type="NCBI Taxonomy" id="1623583"/>
    <lineage>
        <taxon>Eukaryota</taxon>
        <taxon>Fungi</taxon>
        <taxon>Dikarya</taxon>
        <taxon>Ascomycota</taxon>
        <taxon>Pezizomycotina</taxon>
        <taxon>Sordariomycetes</taxon>
        <taxon>Hypocreomycetidae</taxon>
        <taxon>Hypocreales</taxon>
        <taxon>Clavicipitaceae</taxon>
        <taxon>Claviceps</taxon>
    </lineage>
</organism>
<proteinExistence type="predicted"/>
<accession>A0A9P7SMI8</accession>
<dbReference type="EMBL" id="SRPS01000158">
    <property type="protein sequence ID" value="KAG5965116.1"/>
    <property type="molecule type" value="Genomic_DNA"/>
</dbReference>
<evidence type="ECO:0000313" key="1">
    <source>
        <dbReference type="EMBL" id="KAG5965116.1"/>
    </source>
</evidence>